<accession>A0A0J9BIW0</accession>
<proteinExistence type="predicted"/>
<dbReference type="PROSITE" id="PS51071">
    <property type="entry name" value="HTH_RPIR"/>
    <property type="match status" value="1"/>
</dbReference>
<keyword evidence="2" id="KW-0238">DNA-binding</keyword>
<sequence>MSDISGETLATEDFEYVTRIRSQYAFLSKQQKKIADYILTHPDSGLYSSITLLAKKLDISTATISRFCQVLSYKGFSEMKLYMNKKTLSSSIENNLIKNSDSLSVVLQKLALSACDAINDTIRILDPATISNVVDEFLNANIINFYGQSGGYISGLYAKQLLLRVGVLSQAINDNVDMQLAASTLKAGDVAVGIAYSGEVRSVIKAMETASKNGATIVAITAIPNSNMAKFADYTLCYSPDIPDDLYYLHLGNICEISILGAIQTEILRRPSQNKYISGCRDVILKSRKRIK</sequence>
<dbReference type="InterPro" id="IPR036388">
    <property type="entry name" value="WH-like_DNA-bd_sf"/>
</dbReference>
<feature type="domain" description="HTH rpiR-type" evidence="4">
    <location>
        <begin position="14"/>
        <end position="90"/>
    </location>
</feature>
<dbReference type="OrthoDB" id="63027at2"/>
<organism evidence="6 7">
    <name type="scientific">[Clostridium] citroniae WAL-19142</name>
    <dbReference type="NCBI Taxonomy" id="742734"/>
    <lineage>
        <taxon>Bacteria</taxon>
        <taxon>Bacillati</taxon>
        <taxon>Bacillota</taxon>
        <taxon>Clostridia</taxon>
        <taxon>Lachnospirales</taxon>
        <taxon>Lachnospiraceae</taxon>
        <taxon>Enterocloster</taxon>
    </lineage>
</organism>
<reference evidence="6 7" key="1">
    <citation type="submission" date="2011-04" db="EMBL/GenBank/DDBJ databases">
        <title>The Genome Sequence of Clostridium citroniae WAL-19142.</title>
        <authorList>
            <consortium name="The Broad Institute Genome Sequencing Platform"/>
            <person name="Earl A."/>
            <person name="Ward D."/>
            <person name="Feldgarden M."/>
            <person name="Gevers D."/>
            <person name="Warren Y.A."/>
            <person name="Tyrrell K.L."/>
            <person name="Citron D.M."/>
            <person name="Goldstein E.J."/>
            <person name="Daigneault M."/>
            <person name="Allen-Vercoe E."/>
            <person name="Young S.K."/>
            <person name="Zeng Q."/>
            <person name="Gargeya S."/>
            <person name="Fitzgerald M."/>
            <person name="Haas B."/>
            <person name="Abouelleil A."/>
            <person name="Alvarado L."/>
            <person name="Arachchi H.M."/>
            <person name="Berlin A."/>
            <person name="Brown A."/>
            <person name="Chapman S.B."/>
            <person name="Chen Z."/>
            <person name="Dunbar C."/>
            <person name="Freedman E."/>
            <person name="Gearin G."/>
            <person name="Gellesch M."/>
            <person name="Goldberg J."/>
            <person name="Griggs A."/>
            <person name="Gujja S."/>
            <person name="Heilman E.R."/>
            <person name="Heiman D."/>
            <person name="Howarth C."/>
            <person name="Larson L."/>
            <person name="Lui A."/>
            <person name="MacDonald P.J."/>
            <person name="Mehta T."/>
            <person name="Montmayeur A."/>
            <person name="Murphy C."/>
            <person name="Neiman D."/>
            <person name="Pearson M."/>
            <person name="Priest M."/>
            <person name="Roberts A."/>
            <person name="Saif S."/>
            <person name="Shea T."/>
            <person name="Shenoy N."/>
            <person name="Sisk P."/>
            <person name="Stolte C."/>
            <person name="Sykes S."/>
            <person name="White J."/>
            <person name="Yandava C."/>
            <person name="Wortman J."/>
            <person name="Nusbaum C."/>
            <person name="Birren B."/>
        </authorList>
    </citation>
    <scope>NUCLEOTIDE SEQUENCE [LARGE SCALE GENOMIC DNA]</scope>
    <source>
        <strain evidence="6 7">WAL-19142</strain>
    </source>
</reference>
<dbReference type="CDD" id="cd05013">
    <property type="entry name" value="SIS_RpiR"/>
    <property type="match status" value="1"/>
</dbReference>
<keyword evidence="1" id="KW-0805">Transcription regulation</keyword>
<evidence type="ECO:0000259" key="5">
    <source>
        <dbReference type="PROSITE" id="PS51464"/>
    </source>
</evidence>
<evidence type="ECO:0000259" key="4">
    <source>
        <dbReference type="PROSITE" id="PS51071"/>
    </source>
</evidence>
<dbReference type="GO" id="GO:1901135">
    <property type="term" value="P:carbohydrate derivative metabolic process"/>
    <property type="evidence" value="ECO:0007669"/>
    <property type="project" value="InterPro"/>
</dbReference>
<comment type="caution">
    <text evidence="6">The sequence shown here is derived from an EMBL/GenBank/DDBJ whole genome shotgun (WGS) entry which is preliminary data.</text>
</comment>
<dbReference type="Gene3D" id="3.40.50.10490">
    <property type="entry name" value="Glucose-6-phosphate isomerase like protein, domain 1"/>
    <property type="match status" value="1"/>
</dbReference>
<name>A0A0J9BIW0_9FIRM</name>
<evidence type="ECO:0000256" key="3">
    <source>
        <dbReference type="ARBA" id="ARBA00023163"/>
    </source>
</evidence>
<dbReference type="Proteomes" id="UP000037392">
    <property type="component" value="Unassembled WGS sequence"/>
</dbReference>
<protein>
    <recommendedName>
        <fullName evidence="8">HTH rpiR-type domain-containing protein</fullName>
    </recommendedName>
</protein>
<dbReference type="GO" id="GO:0003700">
    <property type="term" value="F:DNA-binding transcription factor activity"/>
    <property type="evidence" value="ECO:0007669"/>
    <property type="project" value="InterPro"/>
</dbReference>
<dbReference type="PANTHER" id="PTHR30514:SF1">
    <property type="entry name" value="HTH-TYPE TRANSCRIPTIONAL REGULATOR HEXR-RELATED"/>
    <property type="match status" value="1"/>
</dbReference>
<evidence type="ECO:0008006" key="8">
    <source>
        <dbReference type="Google" id="ProtNLM"/>
    </source>
</evidence>
<dbReference type="SUPFAM" id="SSF53697">
    <property type="entry name" value="SIS domain"/>
    <property type="match status" value="1"/>
</dbReference>
<dbReference type="InterPro" id="IPR047640">
    <property type="entry name" value="RpiR-like"/>
</dbReference>
<evidence type="ECO:0000256" key="2">
    <source>
        <dbReference type="ARBA" id="ARBA00023125"/>
    </source>
</evidence>
<dbReference type="PROSITE" id="PS51464">
    <property type="entry name" value="SIS"/>
    <property type="match status" value="1"/>
</dbReference>
<dbReference type="InterPro" id="IPR001347">
    <property type="entry name" value="SIS_dom"/>
</dbReference>
<evidence type="ECO:0000256" key="1">
    <source>
        <dbReference type="ARBA" id="ARBA00023015"/>
    </source>
</evidence>
<evidence type="ECO:0000313" key="7">
    <source>
        <dbReference type="Proteomes" id="UP000037392"/>
    </source>
</evidence>
<dbReference type="Pfam" id="PF01418">
    <property type="entry name" value="HTH_6"/>
    <property type="match status" value="1"/>
</dbReference>
<gene>
    <name evidence="6" type="ORF">HMPREF9470_05327</name>
</gene>
<dbReference type="Gene3D" id="1.10.10.10">
    <property type="entry name" value="Winged helix-like DNA-binding domain superfamily/Winged helix DNA-binding domain"/>
    <property type="match status" value="1"/>
</dbReference>
<keyword evidence="3" id="KW-0804">Transcription</keyword>
<dbReference type="EMBL" id="ADLK01000052">
    <property type="protein sequence ID" value="KMW12171.1"/>
    <property type="molecule type" value="Genomic_DNA"/>
</dbReference>
<feature type="domain" description="SIS" evidence="5">
    <location>
        <begin position="133"/>
        <end position="268"/>
    </location>
</feature>
<dbReference type="GO" id="GO:0003677">
    <property type="term" value="F:DNA binding"/>
    <property type="evidence" value="ECO:0007669"/>
    <property type="project" value="UniProtKB-KW"/>
</dbReference>
<dbReference type="InterPro" id="IPR046348">
    <property type="entry name" value="SIS_dom_sf"/>
</dbReference>
<dbReference type="InterPro" id="IPR000281">
    <property type="entry name" value="HTH_RpiR"/>
</dbReference>
<dbReference type="RefSeq" id="WP_048931163.1">
    <property type="nucleotide sequence ID" value="NZ_KQ235886.1"/>
</dbReference>
<dbReference type="InterPro" id="IPR035472">
    <property type="entry name" value="RpiR-like_SIS"/>
</dbReference>
<dbReference type="GO" id="GO:0097367">
    <property type="term" value="F:carbohydrate derivative binding"/>
    <property type="evidence" value="ECO:0007669"/>
    <property type="project" value="InterPro"/>
</dbReference>
<evidence type="ECO:0000313" key="6">
    <source>
        <dbReference type="EMBL" id="KMW12171.1"/>
    </source>
</evidence>
<dbReference type="GeneID" id="93166511"/>
<dbReference type="SUPFAM" id="SSF46689">
    <property type="entry name" value="Homeodomain-like"/>
    <property type="match status" value="1"/>
</dbReference>
<dbReference type="PATRIC" id="fig|742734.4.peg.5698"/>
<dbReference type="InterPro" id="IPR009057">
    <property type="entry name" value="Homeodomain-like_sf"/>
</dbReference>
<dbReference type="AlphaFoldDB" id="A0A0J9BIW0"/>
<dbReference type="Pfam" id="PF01380">
    <property type="entry name" value="SIS"/>
    <property type="match status" value="1"/>
</dbReference>
<dbReference type="PANTHER" id="PTHR30514">
    <property type="entry name" value="GLUCOKINASE"/>
    <property type="match status" value="1"/>
</dbReference>